<dbReference type="EMBL" id="JABFAE010000005">
    <property type="protein sequence ID" value="MBA0827544.1"/>
    <property type="molecule type" value="Genomic_DNA"/>
</dbReference>
<dbReference type="AlphaFoldDB" id="A0A7J9J124"/>
<feature type="transmembrane region" description="Helical" evidence="1">
    <location>
        <begin position="71"/>
        <end position="92"/>
    </location>
</feature>
<feature type="non-terminal residue" evidence="2">
    <location>
        <position position="94"/>
    </location>
</feature>
<proteinExistence type="predicted"/>
<keyword evidence="1" id="KW-0472">Membrane</keyword>
<keyword evidence="3" id="KW-1185">Reference proteome</keyword>
<accession>A0A7J9J124</accession>
<keyword evidence="1" id="KW-1133">Transmembrane helix</keyword>
<comment type="caution">
    <text evidence="2">The sequence shown here is derived from an EMBL/GenBank/DDBJ whole genome shotgun (WGS) entry which is preliminary data.</text>
</comment>
<evidence type="ECO:0000313" key="3">
    <source>
        <dbReference type="Proteomes" id="UP000593575"/>
    </source>
</evidence>
<gene>
    <name evidence="2" type="ORF">Goarm_012320</name>
</gene>
<sequence length="94" mass="11015">MIEMVNYFMDNAMVLKKLIISMDLLTWIQKAEASNQLLKLLKSSNKCLIVILYFCLCRFSEQANFLYFTTLLNLNMVVMVLMGEKLGLWSFYIV</sequence>
<name>A0A7J9J124_9ROSI</name>
<protein>
    <recommendedName>
        <fullName evidence="4">FBD domain-containing protein</fullName>
    </recommendedName>
</protein>
<evidence type="ECO:0000313" key="2">
    <source>
        <dbReference type="EMBL" id="MBA0827544.1"/>
    </source>
</evidence>
<reference evidence="2 3" key="1">
    <citation type="journal article" date="2019" name="Genome Biol. Evol.">
        <title>Insights into the evolution of the New World diploid cottons (Gossypium, subgenus Houzingenia) based on genome sequencing.</title>
        <authorList>
            <person name="Grover C.E."/>
            <person name="Arick M.A. 2nd"/>
            <person name="Thrash A."/>
            <person name="Conover J.L."/>
            <person name="Sanders W.S."/>
            <person name="Peterson D.G."/>
            <person name="Frelichowski J.E."/>
            <person name="Scheffler J.A."/>
            <person name="Scheffler B.E."/>
            <person name="Wendel J.F."/>
        </authorList>
    </citation>
    <scope>NUCLEOTIDE SEQUENCE [LARGE SCALE GENOMIC DNA]</scope>
    <source>
        <strain evidence="2">6</strain>
        <tissue evidence="2">Leaf</tissue>
    </source>
</reference>
<dbReference type="Proteomes" id="UP000593575">
    <property type="component" value="Unassembled WGS sequence"/>
</dbReference>
<evidence type="ECO:0000256" key="1">
    <source>
        <dbReference type="SAM" id="Phobius"/>
    </source>
</evidence>
<organism evidence="2 3">
    <name type="scientific">Gossypium armourianum</name>
    <dbReference type="NCBI Taxonomy" id="34283"/>
    <lineage>
        <taxon>Eukaryota</taxon>
        <taxon>Viridiplantae</taxon>
        <taxon>Streptophyta</taxon>
        <taxon>Embryophyta</taxon>
        <taxon>Tracheophyta</taxon>
        <taxon>Spermatophyta</taxon>
        <taxon>Magnoliopsida</taxon>
        <taxon>eudicotyledons</taxon>
        <taxon>Gunneridae</taxon>
        <taxon>Pentapetalae</taxon>
        <taxon>rosids</taxon>
        <taxon>malvids</taxon>
        <taxon>Malvales</taxon>
        <taxon>Malvaceae</taxon>
        <taxon>Malvoideae</taxon>
        <taxon>Gossypium</taxon>
    </lineage>
</organism>
<evidence type="ECO:0008006" key="4">
    <source>
        <dbReference type="Google" id="ProtNLM"/>
    </source>
</evidence>
<keyword evidence="1" id="KW-0812">Transmembrane</keyword>